<protein>
    <recommendedName>
        <fullName evidence="4">Vacuolar protein sorting-associated protein 51 homolog</fullName>
    </recommendedName>
</protein>
<proteinExistence type="predicted"/>
<dbReference type="VEuPathDB" id="FungiDB:CJJ09_000966"/>
<dbReference type="AlphaFoldDB" id="A0A0L0NV82"/>
<evidence type="ECO:0000256" key="1">
    <source>
        <dbReference type="SAM" id="MobiDB-lite"/>
    </source>
</evidence>
<comment type="caution">
    <text evidence="2">The sequence shown here is derived from an EMBL/GenBank/DDBJ whole genome shotgun (WGS) entry which is preliminary data.</text>
</comment>
<dbReference type="VEuPathDB" id="FungiDB:QG37_05298"/>
<accession>A0A0L0NV82</accession>
<name>A0A0L0NV82_CANAR</name>
<sequence>MSLGSSTPILSYKKRPQGHDDRDSQLASRLPRISTQSISSSVPGSSPSAPGTPTFGGSARKVSSRRKALQDFYKLNHEDDLKASSAEPEGDKERFRLTGTDESEAKEQVSQARELNSPEEIDAFIKSATVTELLRIRNQASGKLNFHDSEKKSIIYDNYYELIKLNQILSDLSGQEKKKSVLDEDEKKNNIITEDQLNHVMGELTSFLDHTASKFNKEFTEVVSGFTVEAKRSESLSSITGIKGTDS</sequence>
<dbReference type="EMBL" id="LGST01000037">
    <property type="protein sequence ID" value="KND98061.1"/>
    <property type="molecule type" value="Genomic_DNA"/>
</dbReference>
<dbReference type="VEuPathDB" id="FungiDB:CJJ07_001319"/>
<dbReference type="Proteomes" id="UP000037122">
    <property type="component" value="Unassembled WGS sequence"/>
</dbReference>
<dbReference type="VEuPathDB" id="FungiDB:CJI97_003212"/>
<reference evidence="3" key="1">
    <citation type="journal article" date="2015" name="BMC Genomics">
        <title>Draft genome of a commonly misdiagnosed multidrug resistant pathogen Candida auris.</title>
        <authorList>
            <person name="Chatterjee S."/>
            <person name="Alampalli S.V."/>
            <person name="Nageshan R.K."/>
            <person name="Chettiar S.T."/>
            <person name="Joshi S."/>
            <person name="Tatu U.S."/>
        </authorList>
    </citation>
    <scope>NUCLEOTIDE SEQUENCE [LARGE SCALE GENOMIC DNA]</scope>
    <source>
        <strain evidence="3">6684</strain>
    </source>
</reference>
<evidence type="ECO:0000313" key="2">
    <source>
        <dbReference type="EMBL" id="KND98061.1"/>
    </source>
</evidence>
<organism evidence="2 3">
    <name type="scientific">Candidozyma auris</name>
    <name type="common">Yeast</name>
    <name type="synonym">Candida auris</name>
    <dbReference type="NCBI Taxonomy" id="498019"/>
    <lineage>
        <taxon>Eukaryota</taxon>
        <taxon>Fungi</taxon>
        <taxon>Dikarya</taxon>
        <taxon>Ascomycota</taxon>
        <taxon>Saccharomycotina</taxon>
        <taxon>Pichiomycetes</taxon>
        <taxon>Metschnikowiaceae</taxon>
        <taxon>Candidozyma</taxon>
    </lineage>
</organism>
<dbReference type="VEuPathDB" id="FungiDB:B9J08_003140"/>
<feature type="compositionally biased region" description="Low complexity" evidence="1">
    <location>
        <begin position="34"/>
        <end position="58"/>
    </location>
</feature>
<evidence type="ECO:0000313" key="3">
    <source>
        <dbReference type="Proteomes" id="UP000037122"/>
    </source>
</evidence>
<feature type="region of interest" description="Disordered" evidence="1">
    <location>
        <begin position="1"/>
        <end position="63"/>
    </location>
</feature>
<feature type="region of interest" description="Disordered" evidence="1">
    <location>
        <begin position="79"/>
        <end position="115"/>
    </location>
</feature>
<dbReference type="VEuPathDB" id="FungiDB:CJI96_0001674"/>
<gene>
    <name evidence="2" type="ORF">QG37_05298</name>
</gene>
<evidence type="ECO:0008006" key="4">
    <source>
        <dbReference type="Google" id="ProtNLM"/>
    </source>
</evidence>
<dbReference type="Pfam" id="PF08700">
    <property type="entry name" value="VPS51_Exo84_N"/>
    <property type="match status" value="1"/>
</dbReference>